<proteinExistence type="predicted"/>
<dbReference type="Proteomes" id="UP000320707">
    <property type="component" value="Unassembled WGS sequence"/>
</dbReference>
<dbReference type="PIRSF" id="PIRSF500176">
    <property type="entry name" value="L_ASNase"/>
    <property type="match status" value="1"/>
</dbReference>
<reference evidence="6 7" key="1">
    <citation type="journal article" date="2019" name="Microbiol. Resour. Announc.">
        <title>High-quality draft genome sequence of Fusarium oxysporum f. sp. cubense strain 160527, a causal agent of Panama disease.</title>
        <authorList>
            <person name="Asai S."/>
            <person name="Ayukawa Y."/>
            <person name="Gan P."/>
            <person name="Masuda S."/>
            <person name="Komatsu K."/>
            <person name="Shirasu K."/>
            <person name="Arie T."/>
        </authorList>
    </citation>
    <scope>NUCLEOTIDE SEQUENCE [LARGE SCALE GENOMIC DNA]</scope>
    <source>
        <strain evidence="6 7">160527</strain>
    </source>
</reference>
<dbReference type="InterPro" id="IPR036152">
    <property type="entry name" value="Asp/glu_Ase-like_sf"/>
</dbReference>
<dbReference type="PIRSF" id="PIRSF001220">
    <property type="entry name" value="L-ASNase_gatD"/>
    <property type="match status" value="1"/>
</dbReference>
<feature type="domain" description="Asparaginase/glutaminase C-terminal" evidence="5">
    <location>
        <begin position="225"/>
        <end position="314"/>
    </location>
</feature>
<evidence type="ECO:0000313" key="6">
    <source>
        <dbReference type="EMBL" id="TVY73992.1"/>
    </source>
</evidence>
<evidence type="ECO:0000256" key="2">
    <source>
        <dbReference type="PIRSR" id="PIRSR001220-1"/>
    </source>
</evidence>
<dbReference type="EMBL" id="SRMI01000003">
    <property type="protein sequence ID" value="TVY73992.1"/>
    <property type="molecule type" value="Genomic_DNA"/>
</dbReference>
<dbReference type="SUPFAM" id="SSF53774">
    <property type="entry name" value="Glutaminase/Asparaginase"/>
    <property type="match status" value="1"/>
</dbReference>
<dbReference type="InterPro" id="IPR027474">
    <property type="entry name" value="L-asparaginase_N"/>
</dbReference>
<feature type="active site" description="O-isoaspartyl threonine intermediate" evidence="2">
    <location>
        <position position="7"/>
    </location>
</feature>
<dbReference type="Pfam" id="PF00710">
    <property type="entry name" value="Asparaginase"/>
    <property type="match status" value="1"/>
</dbReference>
<dbReference type="PROSITE" id="PS51732">
    <property type="entry name" value="ASN_GLN_ASE_3"/>
    <property type="match status" value="1"/>
</dbReference>
<dbReference type="InterPro" id="IPR040919">
    <property type="entry name" value="Asparaginase_C"/>
</dbReference>
<dbReference type="Pfam" id="PF17763">
    <property type="entry name" value="Asparaginase_C"/>
    <property type="match status" value="1"/>
</dbReference>
<dbReference type="PANTHER" id="PTHR11707">
    <property type="entry name" value="L-ASPARAGINASE"/>
    <property type="match status" value="1"/>
</dbReference>
<evidence type="ECO:0000256" key="1">
    <source>
        <dbReference type="ARBA" id="ARBA00012920"/>
    </source>
</evidence>
<dbReference type="InterPro" id="IPR006034">
    <property type="entry name" value="Asparaginase/glutaminase-like"/>
</dbReference>
<dbReference type="Gene3D" id="3.40.50.40">
    <property type="match status" value="1"/>
</dbReference>
<protein>
    <recommendedName>
        <fullName evidence="1">asparaginase</fullName>
        <ecNumber evidence="1">3.5.1.1</ecNumber>
    </recommendedName>
</protein>
<dbReference type="GO" id="GO:0004067">
    <property type="term" value="F:asparaginase activity"/>
    <property type="evidence" value="ECO:0007669"/>
    <property type="project" value="UniProtKB-UniRule"/>
</dbReference>
<evidence type="ECO:0000256" key="3">
    <source>
        <dbReference type="PIRSR" id="PIRSR001220-2"/>
    </source>
</evidence>
<sequence length="320" mass="34493">MIATGGTITAKGVSSTDTTNYQAGAFGIEHVIKDIRSFWNGKAEVITHTPFTLDSINLDLGYKISLYDAIMAQMDDEEVVGILVIMGTDEMATTANFVDFIIPNGARKRIAFAGATRPHTALSPDGPGNVVAAVNTLLDPSWTGVVMVMNDKIMRPQGTKKMRNRFEPGPGAFLGEITNFEPRLGQTKSLNFPKHIDISSLSQEGLEAGFPGAAIVPVTVDCNASQLIAAIVSSGAKVIVIEAYSNGWLPDDWRETIAEFANRHDLVVVLTSRHGSATVETTGVEGLIPGGDWMPDQLLPILQLMVKLGYTKEGIWNKIH</sequence>
<gene>
    <name evidence="6" type="primary">ansZ</name>
    <name evidence="6" type="ORF">Focb16_v006023</name>
</gene>
<evidence type="ECO:0000259" key="4">
    <source>
        <dbReference type="Pfam" id="PF00710"/>
    </source>
</evidence>
<comment type="caution">
    <text evidence="6">The sequence shown here is derived from an EMBL/GenBank/DDBJ whole genome shotgun (WGS) entry which is preliminary data.</text>
</comment>
<evidence type="ECO:0000259" key="5">
    <source>
        <dbReference type="Pfam" id="PF17763"/>
    </source>
</evidence>
<organism evidence="6 7">
    <name type="scientific">Fusarium oxysporum f. sp. cubense</name>
    <dbReference type="NCBI Taxonomy" id="61366"/>
    <lineage>
        <taxon>Eukaryota</taxon>
        <taxon>Fungi</taxon>
        <taxon>Dikarya</taxon>
        <taxon>Ascomycota</taxon>
        <taxon>Pezizomycotina</taxon>
        <taxon>Sordariomycetes</taxon>
        <taxon>Hypocreomycetidae</taxon>
        <taxon>Hypocreales</taxon>
        <taxon>Nectriaceae</taxon>
        <taxon>Fusarium</taxon>
        <taxon>Fusarium oxysporum species complex</taxon>
    </lineage>
</organism>
<name>A0A559LI94_FUSOC</name>
<dbReference type="Gene3D" id="3.40.50.1170">
    <property type="entry name" value="L-asparaginase, N-terminal domain"/>
    <property type="match status" value="1"/>
</dbReference>
<feature type="binding site" evidence="3">
    <location>
        <begin position="88"/>
        <end position="89"/>
    </location>
    <ligand>
        <name>substrate</name>
    </ligand>
</feature>
<dbReference type="InterPro" id="IPR027473">
    <property type="entry name" value="L-asparaginase_C"/>
</dbReference>
<dbReference type="EC" id="3.5.1.1" evidence="1"/>
<dbReference type="SMART" id="SM00870">
    <property type="entry name" value="Asparaginase"/>
    <property type="match status" value="1"/>
</dbReference>
<dbReference type="GO" id="GO:0009066">
    <property type="term" value="P:aspartate family amino acid metabolic process"/>
    <property type="evidence" value="ECO:0007669"/>
    <property type="project" value="UniProtKB-ARBA"/>
</dbReference>
<dbReference type="InterPro" id="IPR037152">
    <property type="entry name" value="L-asparaginase_N_sf"/>
</dbReference>
<accession>A0A559LI94</accession>
<evidence type="ECO:0000313" key="7">
    <source>
        <dbReference type="Proteomes" id="UP000320707"/>
    </source>
</evidence>
<dbReference type="AlphaFoldDB" id="A0A559LI94"/>
<feature type="binding site" evidence="3">
    <location>
        <position position="55"/>
    </location>
    <ligand>
        <name>substrate</name>
    </ligand>
</feature>
<feature type="domain" description="L-asparaginase N-terminal" evidence="4">
    <location>
        <begin position="2"/>
        <end position="164"/>
    </location>
</feature>
<dbReference type="PANTHER" id="PTHR11707:SF28">
    <property type="entry name" value="60 KDA LYSOPHOSPHOLIPASE"/>
    <property type="match status" value="1"/>
</dbReference>